<organism evidence="2 3">
    <name type="scientific">Cronartium quercuum f. sp. fusiforme G11</name>
    <dbReference type="NCBI Taxonomy" id="708437"/>
    <lineage>
        <taxon>Eukaryota</taxon>
        <taxon>Fungi</taxon>
        <taxon>Dikarya</taxon>
        <taxon>Basidiomycota</taxon>
        <taxon>Pucciniomycotina</taxon>
        <taxon>Pucciniomycetes</taxon>
        <taxon>Pucciniales</taxon>
        <taxon>Coleosporiaceae</taxon>
        <taxon>Cronartium</taxon>
    </lineage>
</organism>
<protein>
    <submittedName>
        <fullName evidence="2">Uncharacterized protein</fullName>
    </submittedName>
</protein>
<keyword evidence="3" id="KW-1185">Reference proteome</keyword>
<feature type="region of interest" description="Disordered" evidence="1">
    <location>
        <begin position="87"/>
        <end position="112"/>
    </location>
</feature>
<proteinExistence type="predicted"/>
<comment type="caution">
    <text evidence="2">The sequence shown here is derived from an EMBL/GenBank/DDBJ whole genome shotgun (WGS) entry which is preliminary data.</text>
</comment>
<name>A0A9P6T838_9BASI</name>
<evidence type="ECO:0000256" key="1">
    <source>
        <dbReference type="SAM" id="MobiDB-lite"/>
    </source>
</evidence>
<evidence type="ECO:0000313" key="2">
    <source>
        <dbReference type="EMBL" id="KAG0142195.1"/>
    </source>
</evidence>
<accession>A0A9P6T838</accession>
<evidence type="ECO:0000313" key="3">
    <source>
        <dbReference type="Proteomes" id="UP000886653"/>
    </source>
</evidence>
<dbReference type="Proteomes" id="UP000886653">
    <property type="component" value="Unassembled WGS sequence"/>
</dbReference>
<dbReference type="AlphaFoldDB" id="A0A9P6T838"/>
<gene>
    <name evidence="2" type="ORF">CROQUDRAFT_97797</name>
</gene>
<dbReference type="EMBL" id="MU167356">
    <property type="protein sequence ID" value="KAG0142195.1"/>
    <property type="molecule type" value="Genomic_DNA"/>
</dbReference>
<reference evidence="2" key="1">
    <citation type="submission" date="2013-11" db="EMBL/GenBank/DDBJ databases">
        <title>Genome sequence of the fusiform rust pathogen reveals effectors for host alternation and coevolution with pine.</title>
        <authorList>
            <consortium name="DOE Joint Genome Institute"/>
            <person name="Smith K."/>
            <person name="Pendleton A."/>
            <person name="Kubisiak T."/>
            <person name="Anderson C."/>
            <person name="Salamov A."/>
            <person name="Aerts A."/>
            <person name="Riley R."/>
            <person name="Clum A."/>
            <person name="Lindquist E."/>
            <person name="Ence D."/>
            <person name="Campbell M."/>
            <person name="Kronenberg Z."/>
            <person name="Feau N."/>
            <person name="Dhillon B."/>
            <person name="Hamelin R."/>
            <person name="Burleigh J."/>
            <person name="Smith J."/>
            <person name="Yandell M."/>
            <person name="Nelson C."/>
            <person name="Grigoriev I."/>
            <person name="Davis J."/>
        </authorList>
    </citation>
    <scope>NUCLEOTIDE SEQUENCE</scope>
    <source>
        <strain evidence="2">G11</strain>
    </source>
</reference>
<sequence>MAWKEAQDNKLTEGMDIGNYLWKMDMKAMDLEHAGFKWMKDSILGRWYQLGIPLGYANVSTVLNARLRAQPNQPVSAHKVEEAIQAKNQEHGNPGSDARKLSAPNVESDDPDELPLCPPLTEHRHLPTYAIDINESKFTVEVLPDSNAATKEDMLPEGVWASKSNLMEAWDNLDEGADTSVSSNQGT</sequence>